<evidence type="ECO:0000256" key="1">
    <source>
        <dbReference type="SAM" id="MobiDB-lite"/>
    </source>
</evidence>
<dbReference type="STRING" id="1184151.AW736_02440"/>
<dbReference type="RefSeq" id="WP_068768693.1">
    <property type="nucleotide sequence ID" value="NZ_KV441839.1"/>
</dbReference>
<reference evidence="3 4" key="1">
    <citation type="submission" date="2016-01" db="EMBL/GenBank/DDBJ databases">
        <title>High potential of lignocellulose degradation of a new Verrucomicrobia species.</title>
        <authorList>
            <person name="Wang Y."/>
            <person name="Shi Y."/>
            <person name="Qiu Z."/>
            <person name="Liu S."/>
            <person name="Yang H."/>
        </authorList>
    </citation>
    <scope>NUCLEOTIDE SEQUENCE [LARGE SCALE GENOMIC DNA]</scope>
    <source>
        <strain evidence="3 4">TSB47</strain>
    </source>
</reference>
<comment type="caution">
    <text evidence="3">The sequence shown here is derived from an EMBL/GenBank/DDBJ whole genome shotgun (WGS) entry which is preliminary data.</text>
</comment>
<evidence type="ECO:0000313" key="2">
    <source>
        <dbReference type="EMBL" id="OAM91575.1"/>
    </source>
</evidence>
<proteinExistence type="predicted"/>
<accession>A0A178IQG6</accession>
<dbReference type="Proteomes" id="UP000078486">
    <property type="component" value="Unassembled WGS sequence"/>
</dbReference>
<keyword evidence="4" id="KW-1185">Reference proteome</keyword>
<feature type="region of interest" description="Disordered" evidence="1">
    <location>
        <begin position="1"/>
        <end position="24"/>
    </location>
</feature>
<sequence>MQHAWPPYAPQGKKQKHPEYQGSPSLYLFSENHFDFFQKHHMRGPQYPGCNLHESRQFSSLLRRSVGHGFPRRELARQFAPQRVGAHDEIARKIMAPA</sequence>
<dbReference type="AlphaFoldDB" id="A0A178IQG6"/>
<evidence type="ECO:0000313" key="4">
    <source>
        <dbReference type="Proteomes" id="UP000078486"/>
    </source>
</evidence>
<dbReference type="EMBL" id="LRRQ01000020">
    <property type="protein sequence ID" value="OAM91575.1"/>
    <property type="molecule type" value="Genomic_DNA"/>
</dbReference>
<gene>
    <name evidence="3" type="ORF">AW736_02440</name>
    <name evidence="2" type="ORF">AW736_02460</name>
</gene>
<protein>
    <submittedName>
        <fullName evidence="3">Uncharacterized protein</fullName>
    </submittedName>
</protein>
<name>A0A178IQG6_9BACT</name>
<evidence type="ECO:0000313" key="3">
    <source>
        <dbReference type="EMBL" id="OAM91589.1"/>
    </source>
</evidence>
<organism evidence="3 4">
    <name type="scientific">Termitidicoccus mucosus</name>
    <dbReference type="NCBI Taxonomy" id="1184151"/>
    <lineage>
        <taxon>Bacteria</taxon>
        <taxon>Pseudomonadati</taxon>
        <taxon>Verrucomicrobiota</taxon>
        <taxon>Opitutia</taxon>
        <taxon>Opitutales</taxon>
        <taxon>Opitutaceae</taxon>
        <taxon>Termitidicoccus</taxon>
    </lineage>
</organism>
<dbReference type="EMBL" id="LRRQ01000019">
    <property type="protein sequence ID" value="OAM91589.1"/>
    <property type="molecule type" value="Genomic_DNA"/>
</dbReference>